<evidence type="ECO:0000256" key="4">
    <source>
        <dbReference type="SAM" id="Phobius"/>
    </source>
</evidence>
<dbReference type="PANTHER" id="PTHR48043">
    <property type="entry name" value="EG:EG0003.4 PROTEIN-RELATED"/>
    <property type="match status" value="1"/>
</dbReference>
<keyword evidence="2" id="KW-0328">Glycosyltransferase</keyword>
<evidence type="ECO:0000313" key="6">
    <source>
        <dbReference type="Proteomes" id="UP000606786"/>
    </source>
</evidence>
<evidence type="ECO:0000256" key="2">
    <source>
        <dbReference type="ARBA" id="ARBA00022676"/>
    </source>
</evidence>
<reference evidence="5" key="1">
    <citation type="submission" date="2020-11" db="EMBL/GenBank/DDBJ databases">
        <authorList>
            <person name="Whitehead M."/>
        </authorList>
    </citation>
    <scope>NUCLEOTIDE SEQUENCE</scope>
    <source>
        <strain evidence="5">EGII</strain>
    </source>
</reference>
<evidence type="ECO:0000313" key="5">
    <source>
        <dbReference type="EMBL" id="CAD6993941.1"/>
    </source>
</evidence>
<dbReference type="Proteomes" id="UP000606786">
    <property type="component" value="Unassembled WGS sequence"/>
</dbReference>
<gene>
    <name evidence="5" type="ORF">CCAP1982_LOCUS2726</name>
</gene>
<keyword evidence="6" id="KW-1185">Reference proteome</keyword>
<name>A0A811U5C1_CERCA</name>
<keyword evidence="4" id="KW-0472">Membrane</keyword>
<feature type="transmembrane region" description="Helical" evidence="4">
    <location>
        <begin position="115"/>
        <end position="134"/>
    </location>
</feature>
<accession>A0A811U5C1</accession>
<dbReference type="InterPro" id="IPR050271">
    <property type="entry name" value="UDP-glycosyltransferase"/>
</dbReference>
<keyword evidence="3" id="KW-0808">Transferase</keyword>
<sequence length="149" mass="16849">MYEAIYHGVPLIMLPVFCDHDVNAAKAVADGYAVQLTLDARLSATRLQHAVVDVISNVKYKRTVRAKRMLLLDQPMPPLETAIYWTEYTLRNKGAQHLQAAARELSFIAYYSLDVFLACVIGLLLLMLLLRAVLKYLCLMLLRVKVKIA</sequence>
<proteinExistence type="inferred from homology"/>
<dbReference type="OrthoDB" id="5835829at2759"/>
<organism evidence="5 6">
    <name type="scientific">Ceratitis capitata</name>
    <name type="common">Mediterranean fruit fly</name>
    <name type="synonym">Tephritis capitata</name>
    <dbReference type="NCBI Taxonomy" id="7213"/>
    <lineage>
        <taxon>Eukaryota</taxon>
        <taxon>Metazoa</taxon>
        <taxon>Ecdysozoa</taxon>
        <taxon>Arthropoda</taxon>
        <taxon>Hexapoda</taxon>
        <taxon>Insecta</taxon>
        <taxon>Pterygota</taxon>
        <taxon>Neoptera</taxon>
        <taxon>Endopterygota</taxon>
        <taxon>Diptera</taxon>
        <taxon>Brachycera</taxon>
        <taxon>Muscomorpha</taxon>
        <taxon>Tephritoidea</taxon>
        <taxon>Tephritidae</taxon>
        <taxon>Ceratitis</taxon>
        <taxon>Ceratitis</taxon>
    </lineage>
</organism>
<dbReference type="Pfam" id="PF00201">
    <property type="entry name" value="UDPGT"/>
    <property type="match status" value="1"/>
</dbReference>
<dbReference type="GO" id="GO:0008194">
    <property type="term" value="F:UDP-glycosyltransferase activity"/>
    <property type="evidence" value="ECO:0007669"/>
    <property type="project" value="InterPro"/>
</dbReference>
<dbReference type="PANTHER" id="PTHR48043:SF27">
    <property type="entry name" value="UDP-GLUCURONOSYLTRANSFERASE"/>
    <property type="match status" value="1"/>
</dbReference>
<dbReference type="Gene3D" id="3.40.50.2000">
    <property type="entry name" value="Glycogen Phosphorylase B"/>
    <property type="match status" value="1"/>
</dbReference>
<keyword evidence="4" id="KW-0812">Transmembrane</keyword>
<dbReference type="EMBL" id="CAJHJT010000001">
    <property type="protein sequence ID" value="CAD6993941.1"/>
    <property type="molecule type" value="Genomic_DNA"/>
</dbReference>
<evidence type="ECO:0000256" key="3">
    <source>
        <dbReference type="ARBA" id="ARBA00022679"/>
    </source>
</evidence>
<comment type="similarity">
    <text evidence="1">Belongs to the UDP-glycosyltransferase family.</text>
</comment>
<keyword evidence="4" id="KW-1133">Transmembrane helix</keyword>
<comment type="caution">
    <text evidence="5">The sequence shown here is derived from an EMBL/GenBank/DDBJ whole genome shotgun (WGS) entry which is preliminary data.</text>
</comment>
<dbReference type="InterPro" id="IPR002213">
    <property type="entry name" value="UDP_glucos_trans"/>
</dbReference>
<evidence type="ECO:0000256" key="1">
    <source>
        <dbReference type="ARBA" id="ARBA00009995"/>
    </source>
</evidence>
<protein>
    <submittedName>
        <fullName evidence="5">(Mediterranean fruit fly) hypothetical protein</fullName>
    </submittedName>
</protein>
<dbReference type="AlphaFoldDB" id="A0A811U5C1"/>
<dbReference type="SUPFAM" id="SSF53756">
    <property type="entry name" value="UDP-Glycosyltransferase/glycogen phosphorylase"/>
    <property type="match status" value="1"/>
</dbReference>